<sequence length="76" mass="9188">MRELKRIEEFIHENLSWTELNDGPLRIDQVIYVKKDSQEKIIIGKQRSDVTLCAQEEILKRSVRKKPQFRRERYSA</sequence>
<comment type="caution">
    <text evidence="3">The sequence shown here is derived from an EMBL/GenBank/DDBJ whole genome shotgun (WGS) entry which is preliminary data.</text>
</comment>
<keyword evidence="4" id="KW-1185">Reference proteome</keyword>
<gene>
    <name evidence="3" type="ORF">AGERDE_LOCUS11551</name>
</gene>
<dbReference type="Proteomes" id="UP000789831">
    <property type="component" value="Unassembled WGS sequence"/>
</dbReference>
<protein>
    <submittedName>
        <fullName evidence="3">2208_t:CDS:1</fullName>
    </submittedName>
</protein>
<feature type="domain" description="KH type-2" evidence="2">
    <location>
        <begin position="7"/>
        <end position="49"/>
    </location>
</feature>
<evidence type="ECO:0000313" key="4">
    <source>
        <dbReference type="Proteomes" id="UP000789831"/>
    </source>
</evidence>
<name>A0A9N9H374_9GLOM</name>
<evidence type="ECO:0000256" key="1">
    <source>
        <dbReference type="ARBA" id="ARBA00022884"/>
    </source>
</evidence>
<dbReference type="InterPro" id="IPR009019">
    <property type="entry name" value="KH_sf_prok-type"/>
</dbReference>
<accession>A0A9N9H374</accession>
<dbReference type="InterPro" id="IPR004044">
    <property type="entry name" value="KH_dom_type_2"/>
</dbReference>
<keyword evidence="1" id="KW-0694">RNA-binding</keyword>
<dbReference type="Gene3D" id="3.30.300.20">
    <property type="match status" value="1"/>
</dbReference>
<dbReference type="EMBL" id="CAJVPL010005124">
    <property type="protein sequence ID" value="CAG8654821.1"/>
    <property type="molecule type" value="Genomic_DNA"/>
</dbReference>
<dbReference type="InterPro" id="IPR015946">
    <property type="entry name" value="KH_dom-like_a/b"/>
</dbReference>
<organism evidence="3 4">
    <name type="scientific">Ambispora gerdemannii</name>
    <dbReference type="NCBI Taxonomy" id="144530"/>
    <lineage>
        <taxon>Eukaryota</taxon>
        <taxon>Fungi</taxon>
        <taxon>Fungi incertae sedis</taxon>
        <taxon>Mucoromycota</taxon>
        <taxon>Glomeromycotina</taxon>
        <taxon>Glomeromycetes</taxon>
        <taxon>Archaeosporales</taxon>
        <taxon>Ambisporaceae</taxon>
        <taxon>Ambispora</taxon>
    </lineage>
</organism>
<evidence type="ECO:0000313" key="3">
    <source>
        <dbReference type="EMBL" id="CAG8654821.1"/>
    </source>
</evidence>
<evidence type="ECO:0000259" key="2">
    <source>
        <dbReference type="Pfam" id="PF07650"/>
    </source>
</evidence>
<feature type="non-terminal residue" evidence="3">
    <location>
        <position position="1"/>
    </location>
</feature>
<dbReference type="OrthoDB" id="8954335at2759"/>
<dbReference type="AlphaFoldDB" id="A0A9N9H374"/>
<dbReference type="Pfam" id="PF07650">
    <property type="entry name" value="KH_2"/>
    <property type="match status" value="1"/>
</dbReference>
<reference evidence="3" key="1">
    <citation type="submission" date="2021-06" db="EMBL/GenBank/DDBJ databases">
        <authorList>
            <person name="Kallberg Y."/>
            <person name="Tangrot J."/>
            <person name="Rosling A."/>
        </authorList>
    </citation>
    <scope>NUCLEOTIDE SEQUENCE</scope>
    <source>
        <strain evidence="3">MT106</strain>
    </source>
</reference>
<dbReference type="SUPFAM" id="SSF54814">
    <property type="entry name" value="Prokaryotic type KH domain (KH-domain type II)"/>
    <property type="match status" value="1"/>
</dbReference>
<dbReference type="GO" id="GO:0003723">
    <property type="term" value="F:RNA binding"/>
    <property type="evidence" value="ECO:0007669"/>
    <property type="project" value="UniProtKB-KW"/>
</dbReference>
<proteinExistence type="predicted"/>